<dbReference type="PANTHER" id="PTHR43591:SF24">
    <property type="entry name" value="2-METHOXY-6-POLYPRENYL-1,4-BENZOQUINOL METHYLASE, MITOCHONDRIAL"/>
    <property type="match status" value="1"/>
</dbReference>
<organism evidence="3 4">
    <name type="scientific">Colletotrichum shisoi</name>
    <dbReference type="NCBI Taxonomy" id="2078593"/>
    <lineage>
        <taxon>Eukaryota</taxon>
        <taxon>Fungi</taxon>
        <taxon>Dikarya</taxon>
        <taxon>Ascomycota</taxon>
        <taxon>Pezizomycotina</taxon>
        <taxon>Sordariomycetes</taxon>
        <taxon>Hypocreomycetidae</taxon>
        <taxon>Glomerellales</taxon>
        <taxon>Glomerellaceae</taxon>
        <taxon>Colletotrichum</taxon>
        <taxon>Colletotrichum destructivum species complex</taxon>
    </lineage>
</organism>
<dbReference type="Gene3D" id="3.40.50.150">
    <property type="entry name" value="Vaccinia Virus protein VP39"/>
    <property type="match status" value="2"/>
</dbReference>
<feature type="region of interest" description="Disordered" evidence="2">
    <location>
        <begin position="1"/>
        <end position="41"/>
    </location>
</feature>
<dbReference type="AlphaFoldDB" id="A0A5Q4BF39"/>
<reference evidence="3 4" key="1">
    <citation type="journal article" date="2019" name="Sci. Rep.">
        <title>Colletotrichum shisoi sp. nov., an anthracnose pathogen of Perilla frutescens in Japan: molecular phylogenetic, morphological and genomic evidence.</title>
        <authorList>
            <person name="Gan P."/>
            <person name="Tsushima A."/>
            <person name="Hiroyama R."/>
            <person name="Narusaka M."/>
            <person name="Takano Y."/>
            <person name="Narusaka Y."/>
            <person name="Kawaradani M."/>
            <person name="Damm U."/>
            <person name="Shirasu K."/>
        </authorList>
    </citation>
    <scope>NUCLEOTIDE SEQUENCE [LARGE SCALE GENOMIC DNA]</scope>
    <source>
        <strain evidence="3 4">PG-2018a</strain>
    </source>
</reference>
<dbReference type="SUPFAM" id="SSF53335">
    <property type="entry name" value="S-adenosyl-L-methionine-dependent methyltransferases"/>
    <property type="match status" value="2"/>
</dbReference>
<keyword evidence="4" id="KW-1185">Reference proteome</keyword>
<feature type="non-terminal residue" evidence="3">
    <location>
        <position position="771"/>
    </location>
</feature>
<evidence type="ECO:0000313" key="4">
    <source>
        <dbReference type="Proteomes" id="UP000326340"/>
    </source>
</evidence>
<sequence>MSNNVESAPVADPIPVDPNIEDDATDMTDAESIHTSSTASLSESIREYREIHGRTYTQKTEYWGPNDERQNDAQDFNHYWLTDFFDGELYLARIGANPQVSSNFLARVLDLGTGTGIWAIDFADKHPSAEVIGIDLSPIQPSWVPSNCKFLIDDFEKEWTWPTNYFDFVHARNLEGCFADLPNVLQEVHDHLKPGGWFEVKEFEIMARSQTQELDDDHVFNRWYRYASEAQDKLGKPHSDALKRRFAKGLDKVGFVEIVEKKWKIPIGTWPAKPELKRLGACNLKFFDQSLEGFMLFLLKEVLGFTYEEVQLMISESSFPIPTYQSLKGIIDSFTLCEPSLFLTAELRNPKITPYYYLHAVYARRPLEDVEKSEYNTAEAYPLFLLFSPVPFGGPTVWLFTMSSSPGNNTAQLTAANTANPVEPEVTYASGSTTAPPAAASNLAETTEPAVIPVSVTDRLLNSVVSIFTPSTASVSDSIREYRELHGRSFTQKTEYWGPNDEQQNDALDFNHFWLTNFFDGKLFLAPIGDNPQNVLDIGTGTGIWAIDFADEFPSADVIGVDISPIQPSWVPPNCRFQIDDFEKDWTFNHGFDFIHARNLEGCISDLPRLFEQCFTYTKPGGWFEILEFDIEVRSQTLGDLDDDHIFKRWHQHMLVSSAKMGKPHGNAVDRKLTKAMINAGYVDLVERKWPVPIGTWPAEPDMKRLGSCTLDFLEQSLEGFGLFLLKEILGFTYEEVQVTLAELRSALRNPRNTPLYYLHVVYGRKPEKAE</sequence>
<dbReference type="OrthoDB" id="2013972at2759"/>
<comment type="similarity">
    <text evidence="1">Belongs to the methyltransferase superfamily. LaeA methyltransferase family.</text>
</comment>
<evidence type="ECO:0000256" key="2">
    <source>
        <dbReference type="SAM" id="MobiDB-lite"/>
    </source>
</evidence>
<dbReference type="GO" id="GO:0008168">
    <property type="term" value="F:methyltransferase activity"/>
    <property type="evidence" value="ECO:0007669"/>
    <property type="project" value="TreeGrafter"/>
</dbReference>
<accession>A0A5Q4BF39</accession>
<dbReference type="Proteomes" id="UP000326340">
    <property type="component" value="Unassembled WGS sequence"/>
</dbReference>
<evidence type="ECO:0000313" key="3">
    <source>
        <dbReference type="EMBL" id="TQN65294.1"/>
    </source>
</evidence>
<feature type="compositionally biased region" description="Acidic residues" evidence="2">
    <location>
        <begin position="19"/>
        <end position="29"/>
    </location>
</feature>
<dbReference type="InterPro" id="IPR029063">
    <property type="entry name" value="SAM-dependent_MTases_sf"/>
</dbReference>
<protein>
    <submittedName>
        <fullName evidence="3">Secondary metabolism regulator LAE1</fullName>
    </submittedName>
</protein>
<dbReference type="PANTHER" id="PTHR43591">
    <property type="entry name" value="METHYLTRANSFERASE"/>
    <property type="match status" value="1"/>
</dbReference>
<dbReference type="CDD" id="cd02440">
    <property type="entry name" value="AdoMet_MTases"/>
    <property type="match status" value="2"/>
</dbReference>
<dbReference type="Pfam" id="PF13489">
    <property type="entry name" value="Methyltransf_23"/>
    <property type="match status" value="2"/>
</dbReference>
<comment type="caution">
    <text evidence="3">The sequence shown here is derived from an EMBL/GenBank/DDBJ whole genome shotgun (WGS) entry which is preliminary data.</text>
</comment>
<proteinExistence type="inferred from homology"/>
<gene>
    <name evidence="3" type="primary">LAE1-25</name>
    <name evidence="3" type="ORF">CSHISOI_10163</name>
</gene>
<evidence type="ECO:0000256" key="1">
    <source>
        <dbReference type="ARBA" id="ARBA00038158"/>
    </source>
</evidence>
<name>A0A5Q4BF39_9PEZI</name>
<dbReference type="EMBL" id="PUHP01001707">
    <property type="protein sequence ID" value="TQN65294.1"/>
    <property type="molecule type" value="Genomic_DNA"/>
</dbReference>